<accession>A0ABQ8K4E3</accession>
<gene>
    <name evidence="1" type="ORF">C8Q71DRAFT_726614</name>
</gene>
<dbReference type="GeneID" id="72002507"/>
<comment type="caution">
    <text evidence="1">The sequence shown here is derived from an EMBL/GenBank/DDBJ whole genome shotgun (WGS) entry which is preliminary data.</text>
</comment>
<organism evidence="1 2">
    <name type="scientific">Rhodofomes roseus</name>
    <dbReference type="NCBI Taxonomy" id="34475"/>
    <lineage>
        <taxon>Eukaryota</taxon>
        <taxon>Fungi</taxon>
        <taxon>Dikarya</taxon>
        <taxon>Basidiomycota</taxon>
        <taxon>Agaricomycotina</taxon>
        <taxon>Agaricomycetes</taxon>
        <taxon>Polyporales</taxon>
        <taxon>Rhodofomes</taxon>
    </lineage>
</organism>
<dbReference type="EMBL" id="JADCUA010000024">
    <property type="protein sequence ID" value="KAH9831722.1"/>
    <property type="molecule type" value="Genomic_DNA"/>
</dbReference>
<evidence type="ECO:0000313" key="1">
    <source>
        <dbReference type="EMBL" id="KAH9831722.1"/>
    </source>
</evidence>
<proteinExistence type="predicted"/>
<reference evidence="1 2" key="1">
    <citation type="journal article" date="2021" name="Environ. Microbiol.">
        <title>Gene family expansions and transcriptome signatures uncover fungal adaptations to wood decay.</title>
        <authorList>
            <person name="Hage H."/>
            <person name="Miyauchi S."/>
            <person name="Viragh M."/>
            <person name="Drula E."/>
            <person name="Min B."/>
            <person name="Chaduli D."/>
            <person name="Navarro D."/>
            <person name="Favel A."/>
            <person name="Norest M."/>
            <person name="Lesage-Meessen L."/>
            <person name="Balint B."/>
            <person name="Merenyi Z."/>
            <person name="de Eugenio L."/>
            <person name="Morin E."/>
            <person name="Martinez A.T."/>
            <person name="Baldrian P."/>
            <person name="Stursova M."/>
            <person name="Martinez M.J."/>
            <person name="Novotny C."/>
            <person name="Magnuson J.K."/>
            <person name="Spatafora J.W."/>
            <person name="Maurice S."/>
            <person name="Pangilinan J."/>
            <person name="Andreopoulos W."/>
            <person name="LaButti K."/>
            <person name="Hundley H."/>
            <person name="Na H."/>
            <person name="Kuo A."/>
            <person name="Barry K."/>
            <person name="Lipzen A."/>
            <person name="Henrissat B."/>
            <person name="Riley R."/>
            <person name="Ahrendt S."/>
            <person name="Nagy L.G."/>
            <person name="Grigoriev I.V."/>
            <person name="Martin F."/>
            <person name="Rosso M.N."/>
        </authorList>
    </citation>
    <scope>NUCLEOTIDE SEQUENCE [LARGE SCALE GENOMIC DNA]</scope>
    <source>
        <strain evidence="1 2">CIRM-BRFM 1785</strain>
    </source>
</reference>
<evidence type="ECO:0000313" key="2">
    <source>
        <dbReference type="Proteomes" id="UP000814176"/>
    </source>
</evidence>
<sequence>MVRPVQLLFLSGWFISKSSNDITRVWNSLLISQYSSFSCSATTNLMWAKNTAMKPIPDEYETFYRINTCGPSVISLAQLGAEVVPSRGAAGAPSCGAAGAPSLGAEASAPLGAERCFSALNETVRRRNLVHPRRRDLVHPRRRDFVESRQLCKILGPGV</sequence>
<protein>
    <submittedName>
        <fullName evidence="1">Uncharacterized protein</fullName>
    </submittedName>
</protein>
<keyword evidence="2" id="KW-1185">Reference proteome</keyword>
<dbReference type="RefSeq" id="XP_047774819.1">
    <property type="nucleotide sequence ID" value="XM_047921775.1"/>
</dbReference>
<name>A0ABQ8K4E3_9APHY</name>
<dbReference type="Proteomes" id="UP000814176">
    <property type="component" value="Unassembled WGS sequence"/>
</dbReference>